<sequence length="132" mass="14167">MRRKLPCRQEGCPTYRTDGRTRRHGWRWRRVVGRRGKGGSTAPSGHLARRAILRRCHCGRLGQWVRHGQRVAATTNAATTTHYGRGEGPTGGAPAATTTSLRGANRGSGASARPLAPANTMDGAAVLVCVEQ</sequence>
<keyword evidence="2" id="KW-1185">Reference proteome</keyword>
<reference evidence="1" key="1">
    <citation type="submission" date="2019-11" db="EMBL/GenBank/DDBJ databases">
        <title>Nori genome reveals adaptations in red seaweeds to the harsh intertidal environment.</title>
        <authorList>
            <person name="Wang D."/>
            <person name="Mao Y."/>
        </authorList>
    </citation>
    <scope>NUCLEOTIDE SEQUENCE</scope>
    <source>
        <tissue evidence="1">Gametophyte</tissue>
    </source>
</reference>
<evidence type="ECO:0000313" key="2">
    <source>
        <dbReference type="Proteomes" id="UP000798662"/>
    </source>
</evidence>
<evidence type="ECO:0000313" key="1">
    <source>
        <dbReference type="EMBL" id="KAK1862002.1"/>
    </source>
</evidence>
<organism evidence="1 2">
    <name type="scientific">Pyropia yezoensis</name>
    <name type="common">Susabi-nori</name>
    <name type="synonym">Porphyra yezoensis</name>
    <dbReference type="NCBI Taxonomy" id="2788"/>
    <lineage>
        <taxon>Eukaryota</taxon>
        <taxon>Rhodophyta</taxon>
        <taxon>Bangiophyceae</taxon>
        <taxon>Bangiales</taxon>
        <taxon>Bangiaceae</taxon>
        <taxon>Pyropia</taxon>
    </lineage>
</organism>
<dbReference type="EMBL" id="CM020618">
    <property type="protein sequence ID" value="KAK1862002.1"/>
    <property type="molecule type" value="Genomic_DNA"/>
</dbReference>
<accession>A0ACC3BWU6</accession>
<name>A0ACC3BWU6_PYRYE</name>
<protein>
    <submittedName>
        <fullName evidence="1">Uncharacterized protein</fullName>
    </submittedName>
</protein>
<comment type="caution">
    <text evidence="1">The sequence shown here is derived from an EMBL/GenBank/DDBJ whole genome shotgun (WGS) entry which is preliminary data.</text>
</comment>
<gene>
    <name evidence="1" type="ORF">I4F81_004578</name>
</gene>
<dbReference type="Proteomes" id="UP000798662">
    <property type="component" value="Chromosome 1"/>
</dbReference>
<proteinExistence type="predicted"/>